<dbReference type="EMBL" id="JARBHB010000003">
    <property type="protein sequence ID" value="KAJ8888497.1"/>
    <property type="molecule type" value="Genomic_DNA"/>
</dbReference>
<keyword evidence="2" id="KW-1185">Reference proteome</keyword>
<proteinExistence type="predicted"/>
<gene>
    <name evidence="1" type="ORF">PR048_007988</name>
</gene>
<name>A0ABQ9HVT0_9NEOP</name>
<sequence length="522" mass="56904">MEGIDHGLYEGTIPAIVWSDFGKAAEIRMVADRESNRGLPECEPSAQLKDDQIHICASFETPSSTDTNSTSRTVQIGQQTLRRVINEESLQTQKSSVAVLAKVVVVTRRGGRNGEARLGPNSTGFDDLSAADGNGGAEIRAGLAPFSRLRHRHNWSTGSLQQESMGTTTGPAVGLNNGVSYVLRAAARTPRTAGLLLARTTYGSTQLALLWLTAGNRTFGTPFLLWHTDGMLMETELRVGGLLMALIWLINYIPALAAHNLYMLLVKAWVAICRLFDGCEEGQRHRCPYWLGRSPPITAIRVRSPAGSLPDLHMWESMLLAGGFSLGTSVSSALAFQHRSSLGSHFMSCPGITGTYRSQLESLSLGESCLALGSLPTRAHCVRSNGQCLQGRTWLRTCQTEMWWNEETCTSTAREKSTPQQFEKGSCGGAWWRQAVCRERVLNSDDNPGRLTAALGYCARGCDSLAETKMARRQDLVYTVQRHEGNTARLARRSDDALEVRVSVGRIAPSLLDLGRAGPSHS</sequence>
<evidence type="ECO:0000313" key="2">
    <source>
        <dbReference type="Proteomes" id="UP001159363"/>
    </source>
</evidence>
<evidence type="ECO:0000313" key="1">
    <source>
        <dbReference type="EMBL" id="KAJ8888497.1"/>
    </source>
</evidence>
<reference evidence="1 2" key="1">
    <citation type="submission" date="2023-02" db="EMBL/GenBank/DDBJ databases">
        <title>LHISI_Scaffold_Assembly.</title>
        <authorList>
            <person name="Stuart O.P."/>
            <person name="Cleave R."/>
            <person name="Magrath M.J.L."/>
            <person name="Mikheyev A.S."/>
        </authorList>
    </citation>
    <scope>NUCLEOTIDE SEQUENCE [LARGE SCALE GENOMIC DNA]</scope>
    <source>
        <strain evidence="1">Daus_M_001</strain>
        <tissue evidence="1">Leg muscle</tissue>
    </source>
</reference>
<dbReference type="Proteomes" id="UP001159363">
    <property type="component" value="Chromosome 3"/>
</dbReference>
<organism evidence="1 2">
    <name type="scientific">Dryococelus australis</name>
    <dbReference type="NCBI Taxonomy" id="614101"/>
    <lineage>
        <taxon>Eukaryota</taxon>
        <taxon>Metazoa</taxon>
        <taxon>Ecdysozoa</taxon>
        <taxon>Arthropoda</taxon>
        <taxon>Hexapoda</taxon>
        <taxon>Insecta</taxon>
        <taxon>Pterygota</taxon>
        <taxon>Neoptera</taxon>
        <taxon>Polyneoptera</taxon>
        <taxon>Phasmatodea</taxon>
        <taxon>Verophasmatodea</taxon>
        <taxon>Anareolatae</taxon>
        <taxon>Phasmatidae</taxon>
        <taxon>Eurycanthinae</taxon>
        <taxon>Dryococelus</taxon>
    </lineage>
</organism>
<comment type="caution">
    <text evidence="1">The sequence shown here is derived from an EMBL/GenBank/DDBJ whole genome shotgun (WGS) entry which is preliminary data.</text>
</comment>
<accession>A0ABQ9HVT0</accession>
<protein>
    <submittedName>
        <fullName evidence="1">Uncharacterized protein</fullName>
    </submittedName>
</protein>